<proteinExistence type="inferred from homology"/>
<keyword evidence="11" id="KW-1185">Reference proteome</keyword>
<dbReference type="InterPro" id="IPR005824">
    <property type="entry name" value="KOW"/>
</dbReference>
<accession>A0A0K2JEU3</accession>
<dbReference type="NCBIfam" id="TIGR00922">
    <property type="entry name" value="nusG"/>
    <property type="match status" value="1"/>
</dbReference>
<dbReference type="InterPro" id="IPR001062">
    <property type="entry name" value="Transcrpt_antiterm_NusG"/>
</dbReference>
<keyword evidence="4 5" id="KW-0804">Transcription</keyword>
<evidence type="ECO:0000256" key="2">
    <source>
        <dbReference type="ARBA" id="ARBA00022814"/>
    </source>
</evidence>
<dbReference type="Gene3D" id="3.30.70.940">
    <property type="entry name" value="NusG, N-terminal domain"/>
    <property type="match status" value="1"/>
</dbReference>
<evidence type="ECO:0000256" key="1">
    <source>
        <dbReference type="ARBA" id="ARBA00022472"/>
    </source>
</evidence>
<dbReference type="Pfam" id="PF02357">
    <property type="entry name" value="NusG"/>
    <property type="match status" value="1"/>
</dbReference>
<dbReference type="RefSeq" id="WP_053390448.1">
    <property type="nucleotide sequence ID" value="NZ_CP010899.1"/>
</dbReference>
<evidence type="ECO:0000259" key="8">
    <source>
        <dbReference type="SMART" id="SM00738"/>
    </source>
</evidence>
<evidence type="ECO:0000256" key="7">
    <source>
        <dbReference type="RuleBase" id="RU000538"/>
    </source>
</evidence>
<dbReference type="GO" id="GO:0031564">
    <property type="term" value="P:transcription antitermination"/>
    <property type="evidence" value="ECO:0007669"/>
    <property type="project" value="UniProtKB-UniRule"/>
</dbReference>
<sequence>MLGKNTITDEIIDNDKSEDRETLEDVTQYPGKWYVINCYSGHEDRVRDDLIQRVKSLNMKDVVFDIRVVKEIVSAKKGGKLIEKEKNVYPGYIFINMIMNDEAWYIVRNTTGVTGFIGSSGRGTKPFPLTDQEARTMISKSLAAKKRATGQGKKVKKVFVANFEVNDYVRILSGTFTDMEGQVTKIDTSKGIAIVNLEMFGRLTPTEVEFDQCKKIG</sequence>
<dbReference type="SMART" id="SM00739">
    <property type="entry name" value="KOW"/>
    <property type="match status" value="1"/>
</dbReference>
<dbReference type="SMART" id="SM00738">
    <property type="entry name" value="NGN"/>
    <property type="match status" value="1"/>
</dbReference>
<dbReference type="GO" id="GO:0032784">
    <property type="term" value="P:regulation of DNA-templated transcription elongation"/>
    <property type="evidence" value="ECO:0007669"/>
    <property type="project" value="InterPro"/>
</dbReference>
<dbReference type="NCBIfam" id="TIGR01956">
    <property type="entry name" value="NusG_myco"/>
    <property type="match status" value="1"/>
</dbReference>
<name>A0A0K2JEU3_SPIKU</name>
<dbReference type="CDD" id="cd09891">
    <property type="entry name" value="NGN_Bact_1"/>
    <property type="match status" value="1"/>
</dbReference>
<dbReference type="KEGG" id="skn:SKUN_00182"/>
<keyword evidence="2 5" id="KW-0889">Transcription antitermination</keyword>
<dbReference type="InterPro" id="IPR008991">
    <property type="entry name" value="Translation_prot_SH3-like_sf"/>
</dbReference>
<dbReference type="OrthoDB" id="9809075at2"/>
<dbReference type="GO" id="GO:0005829">
    <property type="term" value="C:cytosol"/>
    <property type="evidence" value="ECO:0007669"/>
    <property type="project" value="TreeGrafter"/>
</dbReference>
<dbReference type="InterPro" id="IPR047050">
    <property type="entry name" value="NGN"/>
</dbReference>
<evidence type="ECO:0000313" key="10">
    <source>
        <dbReference type="EMBL" id="ALA97104.1"/>
    </source>
</evidence>
<keyword evidence="1 5" id="KW-0806">Transcription termination</keyword>
<dbReference type="InterPro" id="IPR010216">
    <property type="entry name" value="Transcrpt_antiterm_NusG_myco"/>
</dbReference>
<reference evidence="10 11" key="1">
    <citation type="journal article" date="2015" name="Genome Announc.">
        <title>Complete Genome Sequence of Spiroplasma kunkelii Strain CR2-3x, Causal Agent of Corn Stunt Disease in Zea mays L.</title>
        <authorList>
            <person name="Davis R.E."/>
            <person name="Shao J."/>
            <person name="Dally E.L."/>
            <person name="Zhao Y."/>
            <person name="Gasparich G.E."/>
            <person name="Gaynor B.J."/>
            <person name="Athey J.C."/>
            <person name="Harrison N.A."/>
            <person name="Donofrio N."/>
        </authorList>
    </citation>
    <scope>NUCLEOTIDE SEQUENCE [LARGE SCALE GENOMIC DNA]</scope>
    <source>
        <strain evidence="10 11">CR2-3x</strain>
    </source>
</reference>
<dbReference type="InterPro" id="IPR043425">
    <property type="entry name" value="NusG-like"/>
</dbReference>
<dbReference type="PRINTS" id="PR00338">
    <property type="entry name" value="NUSGTNSCPFCT"/>
</dbReference>
<evidence type="ECO:0000256" key="4">
    <source>
        <dbReference type="ARBA" id="ARBA00023163"/>
    </source>
</evidence>
<dbReference type="InterPro" id="IPR014722">
    <property type="entry name" value="Rib_uL2_dom2"/>
</dbReference>
<dbReference type="STRING" id="273035.SKUN_00182"/>
<dbReference type="SUPFAM" id="SSF82679">
    <property type="entry name" value="N-utilization substance G protein NusG, N-terminal domain"/>
    <property type="match status" value="1"/>
</dbReference>
<dbReference type="InterPro" id="IPR036735">
    <property type="entry name" value="NGN_dom_sf"/>
</dbReference>
<gene>
    <name evidence="5 10" type="primary">nusG</name>
    <name evidence="10" type="ORF">SKUN_00182</name>
</gene>
<feature type="domain" description="KOW" evidence="9">
    <location>
        <begin position="162"/>
        <end position="189"/>
    </location>
</feature>
<dbReference type="CDD" id="cd06091">
    <property type="entry name" value="KOW_NusG"/>
    <property type="match status" value="1"/>
</dbReference>
<evidence type="ECO:0000256" key="3">
    <source>
        <dbReference type="ARBA" id="ARBA00023015"/>
    </source>
</evidence>
<dbReference type="HAMAP" id="MF_00948">
    <property type="entry name" value="NusG"/>
    <property type="match status" value="1"/>
</dbReference>
<evidence type="ECO:0000256" key="5">
    <source>
        <dbReference type="HAMAP-Rule" id="MF_00948"/>
    </source>
</evidence>
<dbReference type="AlphaFoldDB" id="A0A0K2JEU3"/>
<dbReference type="EMBL" id="CP010899">
    <property type="protein sequence ID" value="ALA97104.1"/>
    <property type="molecule type" value="Genomic_DNA"/>
</dbReference>
<dbReference type="Gene3D" id="2.30.30.30">
    <property type="match status" value="1"/>
</dbReference>
<dbReference type="SUPFAM" id="SSF50104">
    <property type="entry name" value="Translation proteins SH3-like domain"/>
    <property type="match status" value="1"/>
</dbReference>
<comment type="function">
    <text evidence="5 7">Participates in transcription elongation, termination and antitermination.</text>
</comment>
<evidence type="ECO:0000256" key="6">
    <source>
        <dbReference type="NCBIfam" id="TIGR01956"/>
    </source>
</evidence>
<dbReference type="InterPro" id="IPR006645">
    <property type="entry name" value="NGN-like_dom"/>
</dbReference>
<comment type="similarity">
    <text evidence="5 7">Belongs to the NusG family.</text>
</comment>
<dbReference type="GO" id="GO:0006353">
    <property type="term" value="P:DNA-templated transcription termination"/>
    <property type="evidence" value="ECO:0007669"/>
    <property type="project" value="UniProtKB-UniRule"/>
</dbReference>
<dbReference type="Pfam" id="PF00467">
    <property type="entry name" value="KOW"/>
    <property type="match status" value="1"/>
</dbReference>
<dbReference type="PANTHER" id="PTHR30265">
    <property type="entry name" value="RHO-INTERACTING TRANSCRIPTION TERMINATION FACTOR NUSG"/>
    <property type="match status" value="1"/>
</dbReference>
<evidence type="ECO:0000259" key="9">
    <source>
        <dbReference type="SMART" id="SM00739"/>
    </source>
</evidence>
<feature type="domain" description="NusG-like N-terminal" evidence="8">
    <location>
        <begin position="30"/>
        <end position="141"/>
    </location>
</feature>
<protein>
    <recommendedName>
        <fullName evidence="5 6">Transcription termination/antitermination protein NusG</fullName>
    </recommendedName>
</protein>
<dbReference type="PATRIC" id="fig|273035.7.peg.217"/>
<dbReference type="GO" id="GO:0006354">
    <property type="term" value="P:DNA-templated transcription elongation"/>
    <property type="evidence" value="ECO:0007669"/>
    <property type="project" value="UniProtKB-UniRule"/>
</dbReference>
<dbReference type="PANTHER" id="PTHR30265:SF2">
    <property type="entry name" value="TRANSCRIPTION TERMINATION_ANTITERMINATION PROTEIN NUSG"/>
    <property type="match status" value="1"/>
</dbReference>
<organism evidence="10 11">
    <name type="scientific">Spiroplasma kunkelii CR2-3x</name>
    <dbReference type="NCBI Taxonomy" id="273035"/>
    <lineage>
        <taxon>Bacteria</taxon>
        <taxon>Bacillati</taxon>
        <taxon>Mycoplasmatota</taxon>
        <taxon>Mollicutes</taxon>
        <taxon>Entomoplasmatales</taxon>
        <taxon>Spiroplasmataceae</taxon>
        <taxon>Spiroplasma</taxon>
    </lineage>
</organism>
<evidence type="ECO:0000313" key="11">
    <source>
        <dbReference type="Proteomes" id="UP000062963"/>
    </source>
</evidence>
<keyword evidence="3 5" id="KW-0805">Transcription regulation</keyword>
<dbReference type="Proteomes" id="UP000062963">
    <property type="component" value="Chromosome"/>
</dbReference>